<dbReference type="InterPro" id="IPR005046">
    <property type="entry name" value="DUF285"/>
</dbReference>
<dbReference type="InterPro" id="IPR011889">
    <property type="entry name" value="Liste_lipo_26"/>
</dbReference>
<name>A0A9W7L0I0_9STRA</name>
<dbReference type="Pfam" id="PF03382">
    <property type="entry name" value="DUF285"/>
    <property type="match status" value="1"/>
</dbReference>
<protein>
    <recommendedName>
        <fullName evidence="3">BspA family leucine-rich repeat surface protein</fullName>
    </recommendedName>
</protein>
<comment type="caution">
    <text evidence="1">The sequence shown here is derived from an EMBL/GenBank/DDBJ whole genome shotgun (WGS) entry which is preliminary data.</text>
</comment>
<evidence type="ECO:0000313" key="2">
    <source>
        <dbReference type="Proteomes" id="UP001165122"/>
    </source>
</evidence>
<dbReference type="OrthoDB" id="198852at2759"/>
<evidence type="ECO:0000313" key="1">
    <source>
        <dbReference type="EMBL" id="GMI18079.1"/>
    </source>
</evidence>
<accession>A0A9W7L0I0</accession>
<dbReference type="AlphaFoldDB" id="A0A9W7L0I0"/>
<gene>
    <name evidence="1" type="ORF">TrLO_g1203</name>
</gene>
<keyword evidence="2" id="KW-1185">Reference proteome</keyword>
<dbReference type="NCBIfam" id="TIGR02167">
    <property type="entry name" value="Liste_lipo_26"/>
    <property type="match status" value="1"/>
</dbReference>
<sequence>MHTMASPHSNVYKITSVMDVTDLHRAAQISTSFWRHTKMRRQRVIEQDQQNMGLYEMVQEWCKDKIAAEKKYGHIKGWNTSKVMSMNHIFSSPTFNDNISKWGTSNATDMQSMFYHCYKFNVDISKWKVNNVTNMREMFYRAISFNQDLSGWNIEKCKDMQWMSTDTVQLNRDYIKNWDLSGKYTLHMFKHNQNGEKWMKEYKKLRP</sequence>
<dbReference type="Proteomes" id="UP001165122">
    <property type="component" value="Unassembled WGS sequence"/>
</dbReference>
<dbReference type="EMBL" id="BRXW01000319">
    <property type="protein sequence ID" value="GMI18079.1"/>
    <property type="molecule type" value="Genomic_DNA"/>
</dbReference>
<evidence type="ECO:0008006" key="3">
    <source>
        <dbReference type="Google" id="ProtNLM"/>
    </source>
</evidence>
<reference evidence="2" key="1">
    <citation type="journal article" date="2023" name="Commun. Biol.">
        <title>Genome analysis of Parmales, the sister group of diatoms, reveals the evolutionary specialization of diatoms from phago-mixotrophs to photoautotrophs.</title>
        <authorList>
            <person name="Ban H."/>
            <person name="Sato S."/>
            <person name="Yoshikawa S."/>
            <person name="Yamada K."/>
            <person name="Nakamura Y."/>
            <person name="Ichinomiya M."/>
            <person name="Sato N."/>
            <person name="Blanc-Mathieu R."/>
            <person name="Endo H."/>
            <person name="Kuwata A."/>
            <person name="Ogata H."/>
        </authorList>
    </citation>
    <scope>NUCLEOTIDE SEQUENCE [LARGE SCALE GENOMIC DNA]</scope>
    <source>
        <strain evidence="2">NIES 3700</strain>
    </source>
</reference>
<organism evidence="1 2">
    <name type="scientific">Triparma laevis f. longispina</name>
    <dbReference type="NCBI Taxonomy" id="1714387"/>
    <lineage>
        <taxon>Eukaryota</taxon>
        <taxon>Sar</taxon>
        <taxon>Stramenopiles</taxon>
        <taxon>Ochrophyta</taxon>
        <taxon>Bolidophyceae</taxon>
        <taxon>Parmales</taxon>
        <taxon>Triparmaceae</taxon>
        <taxon>Triparma</taxon>
    </lineage>
</organism>
<proteinExistence type="predicted"/>